<evidence type="ECO:0000259" key="1">
    <source>
        <dbReference type="Pfam" id="PF13701"/>
    </source>
</evidence>
<name>A0A1D7W3I0_BREAU</name>
<evidence type="ECO:0000313" key="2">
    <source>
        <dbReference type="EMBL" id="AOP52294.1"/>
    </source>
</evidence>
<dbReference type="KEGG" id="blin:BLSMQ_1917"/>
<dbReference type="eggNOG" id="COG3385">
    <property type="taxonomic scope" value="Bacteria"/>
</dbReference>
<dbReference type="PATRIC" id="fig|1703.10.peg.1972"/>
<dbReference type="KEGG" id="blin:BLSMQ_0580"/>
<dbReference type="EMBL" id="CP017150">
    <property type="protein sequence ID" value="AOP52294.1"/>
    <property type="molecule type" value="Genomic_DNA"/>
</dbReference>
<dbReference type="Proteomes" id="UP000094793">
    <property type="component" value="Chromosome"/>
</dbReference>
<evidence type="ECO:0000313" key="3">
    <source>
        <dbReference type="EMBL" id="AOP53627.1"/>
    </source>
</evidence>
<organism evidence="3 4">
    <name type="scientific">Brevibacterium aurantiacum</name>
    <dbReference type="NCBI Taxonomy" id="273384"/>
    <lineage>
        <taxon>Bacteria</taxon>
        <taxon>Bacillati</taxon>
        <taxon>Actinomycetota</taxon>
        <taxon>Actinomycetes</taxon>
        <taxon>Micrococcales</taxon>
        <taxon>Brevibacteriaceae</taxon>
        <taxon>Brevibacterium</taxon>
    </lineage>
</organism>
<proteinExistence type="predicted"/>
<feature type="domain" description="Transposase DDE" evidence="1">
    <location>
        <begin position="33"/>
        <end position="482"/>
    </location>
</feature>
<accession>A0A1D7W3I0</accession>
<gene>
    <name evidence="2" type="ORF">BLSMQ_0580</name>
    <name evidence="3" type="ORF">BLSMQ_1917</name>
</gene>
<reference evidence="4" key="2">
    <citation type="submission" date="2016-09" db="EMBL/GenBank/DDBJ databases">
        <title>Complete Genome Sequence of Brevibacterium linens SMQ-1335.</title>
        <authorList>
            <person name="de Melo A.G."/>
            <person name="Labrie S.J."/>
            <person name="Dumaresq J."/>
            <person name="Roberts R.J."/>
            <person name="Tremblay D.M."/>
            <person name="Moineau S."/>
        </authorList>
    </citation>
    <scope>NUCLEOTIDE SEQUENCE [LARGE SCALE GENOMIC DNA]</scope>
    <source>
        <strain evidence="4">SMQ-1335</strain>
    </source>
</reference>
<dbReference type="InterPro" id="IPR047960">
    <property type="entry name" value="Transpos_IS1380"/>
</dbReference>
<dbReference type="NCBIfam" id="NF033539">
    <property type="entry name" value="transpos_IS1380"/>
    <property type="match status" value="1"/>
</dbReference>
<sequence>MLLTRDNDVCDDINILWKRSTLRVKPTRTYPRLHIDTAPSNALGHAGGLLLTETVHTSGLDHHLKTALAPWKKPFAVHDPAKVLLDLAITLALGGDALSDSTALRDEPDLYGPVASNPTITRIIQTLASDVDRSLAAINQARAAARTRVWELAGKHAPNHDADAQDPLIIDIDASLITAHSEKENAKPTYKKGFGFHPLLAFIDHGDCGTGEPVAQLLRPGNAGSNTAADHISLVKLVLDQLPDRNPRPGKSVLIRTDTAGGTHDFLEFLTRRRLSYSVGWMLPGNTPELYRQLTQLSAWESAYDTNGEPRDGADVAELTGVLDLAGWPEGMRIIVRRERPHPGAQLRFDDVDGYRVTAFATNTKGAQLADLEVRHRSRARCEDRIRIAKDSGLRNFPLKGFDQNQIWLAVIALAGEIEAWKSLLAFPDHEIRRWEPKKLRMHVYAVPATIARTARRAVVHMKETARWAGTIVAGLDRLRSLPGPAPG</sequence>
<protein>
    <submittedName>
        <fullName evidence="3">Mobile element protein</fullName>
    </submittedName>
</protein>
<dbReference type="Pfam" id="PF13701">
    <property type="entry name" value="DDE_Tnp_1_4"/>
    <property type="match status" value="1"/>
</dbReference>
<dbReference type="InterPro" id="IPR025668">
    <property type="entry name" value="Tnp_DDE_dom"/>
</dbReference>
<reference evidence="3" key="1">
    <citation type="submission" date="2016-09" db="EMBL/GenBank/DDBJ databases">
        <title>Complete Genome Sequence of Brevibacterium aurantiacum SMQ-1335.</title>
        <authorList>
            <person name="de Melo A.G."/>
            <person name="Labrie S.J."/>
            <person name="Dumaresq J."/>
            <person name="Roberts R.J."/>
            <person name="Tremblay D.M."/>
            <person name="Moineau S."/>
        </authorList>
    </citation>
    <scope>NUCLEOTIDE SEQUENCE</scope>
    <source>
        <strain evidence="3">SMQ-1335</strain>
    </source>
</reference>
<dbReference type="EMBL" id="CP017150">
    <property type="protein sequence ID" value="AOP53627.1"/>
    <property type="molecule type" value="Genomic_DNA"/>
</dbReference>
<dbReference type="AlphaFoldDB" id="A0A1D7W3I0"/>
<evidence type="ECO:0000313" key="4">
    <source>
        <dbReference type="Proteomes" id="UP000094793"/>
    </source>
</evidence>